<dbReference type="Gene3D" id="2.60.40.3100">
    <property type="entry name" value="Arylsulphate sulphotransferase monomer, N-terminal domain"/>
    <property type="match status" value="1"/>
</dbReference>
<reference evidence="2 3" key="1">
    <citation type="journal article" date="2011" name="J. Bacteriol.">
        <title>Draft Genome Sequence of Turicibacter sanguinis PC909, Isolated from Human Feces.</title>
        <authorList>
            <person name="Cuiv P.O."/>
            <person name="Klaassens E.S."/>
            <person name="Durkin A.S."/>
            <person name="Harkins D.M."/>
            <person name="Foster L."/>
            <person name="McCorrison J."/>
            <person name="Torralba M."/>
            <person name="Nelson K.E."/>
            <person name="Morrison M."/>
        </authorList>
    </citation>
    <scope>NUCLEOTIDE SEQUENCE [LARGE SCALE GENOMIC DNA]</scope>
    <source>
        <strain evidence="2 3">PC909</strain>
    </source>
</reference>
<dbReference type="InterPro" id="IPR035391">
    <property type="entry name" value="Arylsulfotran_N"/>
</dbReference>
<dbReference type="Proteomes" id="UP000002938">
    <property type="component" value="Unassembled WGS sequence"/>
</dbReference>
<dbReference type="RefSeq" id="WP_006785615.1">
    <property type="nucleotide sequence ID" value="NZ_ADMN01000110.1"/>
</dbReference>
<dbReference type="Pfam" id="PF05935">
    <property type="entry name" value="Arylsulfotrans"/>
    <property type="match status" value="1"/>
</dbReference>
<dbReference type="InterPro" id="IPR010262">
    <property type="entry name" value="Arylsulfotransferase_bact"/>
</dbReference>
<feature type="domain" description="Arylsulfotransferase N-terminal" evidence="1">
    <location>
        <begin position="66"/>
        <end position="139"/>
    </location>
</feature>
<dbReference type="InterPro" id="IPR038477">
    <property type="entry name" value="ASST_N_sf"/>
</dbReference>
<evidence type="ECO:0000313" key="3">
    <source>
        <dbReference type="Proteomes" id="UP000002938"/>
    </source>
</evidence>
<organism evidence="2 3">
    <name type="scientific">Turicibacter sanguinis PC909</name>
    <dbReference type="NCBI Taxonomy" id="702450"/>
    <lineage>
        <taxon>Bacteria</taxon>
        <taxon>Bacillati</taxon>
        <taxon>Bacillota</taxon>
        <taxon>Erysipelotrichia</taxon>
        <taxon>Erysipelotrichales</taxon>
        <taxon>Turicibacteraceae</taxon>
        <taxon>Turicibacter</taxon>
    </lineage>
</organism>
<sequence length="652" mass="73895">MKKIWLVIATLLIILLGCVLYINLKSSSQMLTVPQSLDLITQQNQIDQDLQTEIEIGNYTFENPFIKINPYQNSPLTALVAFATSQSQAVEVRIEGKDEFTTFKTTLPAATNHLVPIYGLYPDTLNHVTLTLSDGSSTTLDIQTDPLPDDFILPTSVTYDANQATSDLFFYTPASAGYTAAYDLNGDVRWYLTTANVWEINRLKNGNLILSSNRTVNAPYYMAGLMEMDLLGKVYHEYVFPGGYHHDVYELDNGNFIVAGNNPSKTVVEDYVIEINRQSGEVIKEWDLSSVLPTDAGKSENWTEHDWFHNNSVYYDHLTDAIILSGRHQDAVISIDYETGDLNWIIGDSTNWPEEMQRYFFTPIGENFEWQWSQHSAKVLPNGDLFIFDNGNNRSKNPLDYVEAKDNYSRGVIYRLNTDEMTIEQIYEYGKELGSSFYSPYISEVDYLGENHYLIHSGGMGSVNGVPMNQPAYFNPEAKLEAKTVEVLKNQVITTLDFPTQFYRVQKMSLYSSGFNYNLEPGTRLGTLGQTPTLKLDINGLWKAKELPANDYHLTFNQESDRLIFNAQFKEGQKVKLILSKLGDQRVYDIRVSKTSYSAMCIDLFNASDVNDGDLLSVTNYINAEGLSGTYQLYIQIDGNVYKINQKSNLLK</sequence>
<proteinExistence type="predicted"/>
<gene>
    <name evidence="2" type="ORF">CUW_0127</name>
</gene>
<comment type="caution">
    <text evidence="2">The sequence shown here is derived from an EMBL/GenBank/DDBJ whole genome shotgun (WGS) entry which is preliminary data.</text>
</comment>
<evidence type="ECO:0000259" key="1">
    <source>
        <dbReference type="Pfam" id="PF17425"/>
    </source>
</evidence>
<dbReference type="PROSITE" id="PS51257">
    <property type="entry name" value="PROKAR_LIPOPROTEIN"/>
    <property type="match status" value="1"/>
</dbReference>
<dbReference type="InterPro" id="IPR053143">
    <property type="entry name" value="Arylsulfate_ST"/>
</dbReference>
<dbReference type="PANTHER" id="PTHR35340:SF10">
    <property type="entry name" value="CYTOPLASMIC PROTEIN"/>
    <property type="match status" value="1"/>
</dbReference>
<protein>
    <submittedName>
        <fullName evidence="2">Arylsulfotransferase (ASST)</fullName>
    </submittedName>
</protein>
<dbReference type="InterPro" id="IPR011047">
    <property type="entry name" value="Quinoprotein_ADH-like_sf"/>
</dbReference>
<dbReference type="SUPFAM" id="SSF50998">
    <property type="entry name" value="Quinoprotein alcohol dehydrogenase-like"/>
    <property type="match status" value="1"/>
</dbReference>
<evidence type="ECO:0000313" key="2">
    <source>
        <dbReference type="EMBL" id="EFF62935.1"/>
    </source>
</evidence>
<dbReference type="EMBL" id="ADMN01000110">
    <property type="protein sequence ID" value="EFF62935.1"/>
    <property type="molecule type" value="Genomic_DNA"/>
</dbReference>
<accession>A0ABM9ZZZ8</accession>
<name>A0ABM9ZZZ8_9FIRM</name>
<keyword evidence="3" id="KW-1185">Reference proteome</keyword>
<dbReference type="Pfam" id="PF17425">
    <property type="entry name" value="Arylsulfotran_N"/>
    <property type="match status" value="1"/>
</dbReference>
<dbReference type="PANTHER" id="PTHR35340">
    <property type="entry name" value="PQQ ENZYME REPEAT PROTEIN-RELATED"/>
    <property type="match status" value="1"/>
</dbReference>